<dbReference type="InterPro" id="IPR011032">
    <property type="entry name" value="GroES-like_sf"/>
</dbReference>
<accession>A0A086Y398</accession>
<evidence type="ECO:0000313" key="2">
    <source>
        <dbReference type="Proteomes" id="UP000028826"/>
    </source>
</evidence>
<dbReference type="Gene3D" id="3.40.50.720">
    <property type="entry name" value="NAD(P)-binding Rossmann-like Domain"/>
    <property type="match status" value="1"/>
</dbReference>
<dbReference type="CDD" id="cd08241">
    <property type="entry name" value="QOR1"/>
    <property type="match status" value="1"/>
</dbReference>
<comment type="caution">
    <text evidence="1">The sequence shown here is derived from an EMBL/GenBank/DDBJ whole genome shotgun (WGS) entry which is preliminary data.</text>
</comment>
<dbReference type="Pfam" id="PF08240">
    <property type="entry name" value="ADH_N"/>
    <property type="match status" value="1"/>
</dbReference>
<protein>
    <submittedName>
        <fullName evidence="1">NADPH:quinone oxidoreductase</fullName>
    </submittedName>
</protein>
<name>A0A086Y398_9RHOB</name>
<dbReference type="Proteomes" id="UP000028826">
    <property type="component" value="Unassembled WGS sequence"/>
</dbReference>
<dbReference type="AlphaFoldDB" id="A0A086Y398"/>
<gene>
    <name evidence="1" type="ORF">CN97_18605</name>
</gene>
<dbReference type="GO" id="GO:0016491">
    <property type="term" value="F:oxidoreductase activity"/>
    <property type="evidence" value="ECO:0007669"/>
    <property type="project" value="InterPro"/>
</dbReference>
<dbReference type="InterPro" id="IPR036291">
    <property type="entry name" value="NAD(P)-bd_dom_sf"/>
</dbReference>
<dbReference type="SUPFAM" id="SSF50129">
    <property type="entry name" value="GroES-like"/>
    <property type="match status" value="1"/>
</dbReference>
<dbReference type="PANTHER" id="PTHR43677:SF4">
    <property type="entry name" value="QUINONE OXIDOREDUCTASE-LIKE PROTEIN 2"/>
    <property type="match status" value="1"/>
</dbReference>
<dbReference type="OrthoDB" id="4190732at2"/>
<dbReference type="SUPFAM" id="SSF51735">
    <property type="entry name" value="NAD(P)-binding Rossmann-fold domains"/>
    <property type="match status" value="1"/>
</dbReference>
<sequence>MRAVLSREPGGPETLVVAETADAPAPGQGEVTIRVHAAGVNFPDALIIEDRYQVRPPRPFSPGAEVAGVVEAVGPDVTGFAKGDRVMAFLTSGGMAEQVTVEAWRCHPLTAGIGFVEAAALQMTYGTALYGLQERGDLKAGETVLVLGAGGGVGLAAVELAVAAGARVVAAASSAEKLALARDRGAEGAVLYPATVGGDREAGRALAGAFKEAMPDGADIVFDTVGGGYAEPALRTLAWGGRYLVVGFPAGIPSIPLNLTLLKSCDIRGVFWGAAVRRDPAAHHRAMDELLALHARGAVKPPVADVLPLDRAGEAIARLSGRGVTGKLVLELA</sequence>
<keyword evidence="2" id="KW-1185">Reference proteome</keyword>
<dbReference type="InterPro" id="IPR020843">
    <property type="entry name" value="ER"/>
</dbReference>
<dbReference type="InterPro" id="IPR013149">
    <property type="entry name" value="ADH-like_C"/>
</dbReference>
<dbReference type="SMART" id="SM00829">
    <property type="entry name" value="PKS_ER"/>
    <property type="match status" value="1"/>
</dbReference>
<dbReference type="STRING" id="195105.CN97_18605"/>
<proteinExistence type="predicted"/>
<evidence type="ECO:0000313" key="1">
    <source>
        <dbReference type="EMBL" id="KFI28748.1"/>
    </source>
</evidence>
<reference evidence="1 2" key="1">
    <citation type="submission" date="2014-03" db="EMBL/GenBank/DDBJ databases">
        <title>Genome of Haematobacter massiliensis CCUG 47968.</title>
        <authorList>
            <person name="Wang D."/>
            <person name="Wang G."/>
        </authorList>
    </citation>
    <scope>NUCLEOTIDE SEQUENCE [LARGE SCALE GENOMIC DNA]</scope>
    <source>
        <strain evidence="1 2">CCUG 47968</strain>
    </source>
</reference>
<dbReference type="EMBL" id="JGYG01000007">
    <property type="protein sequence ID" value="KFI28748.1"/>
    <property type="molecule type" value="Genomic_DNA"/>
</dbReference>
<organism evidence="1 2">
    <name type="scientific">Haematobacter massiliensis</name>
    <dbReference type="NCBI Taxonomy" id="195105"/>
    <lineage>
        <taxon>Bacteria</taxon>
        <taxon>Pseudomonadati</taxon>
        <taxon>Pseudomonadota</taxon>
        <taxon>Alphaproteobacteria</taxon>
        <taxon>Rhodobacterales</taxon>
        <taxon>Paracoccaceae</taxon>
        <taxon>Haematobacter</taxon>
    </lineage>
</organism>
<dbReference type="RefSeq" id="WP_035711792.1">
    <property type="nucleotide sequence ID" value="NZ_CAMIFG010000005.1"/>
</dbReference>
<dbReference type="eggNOG" id="COG0604">
    <property type="taxonomic scope" value="Bacteria"/>
</dbReference>
<dbReference type="InterPro" id="IPR013154">
    <property type="entry name" value="ADH-like_N"/>
</dbReference>
<dbReference type="PANTHER" id="PTHR43677">
    <property type="entry name" value="SHORT-CHAIN DEHYDROGENASE/REDUCTASE"/>
    <property type="match status" value="1"/>
</dbReference>
<dbReference type="InterPro" id="IPR051397">
    <property type="entry name" value="Zn-ADH-like_protein"/>
</dbReference>
<dbReference type="Pfam" id="PF00107">
    <property type="entry name" value="ADH_zinc_N"/>
    <property type="match status" value="1"/>
</dbReference>
<dbReference type="Gene3D" id="3.90.180.10">
    <property type="entry name" value="Medium-chain alcohol dehydrogenases, catalytic domain"/>
    <property type="match status" value="1"/>
</dbReference>